<feature type="domain" description="Methyltransferase" evidence="4">
    <location>
        <begin position="62"/>
        <end position="155"/>
    </location>
</feature>
<dbReference type="SUPFAM" id="SSF53335">
    <property type="entry name" value="S-adenosyl-L-methionine-dependent methyltransferases"/>
    <property type="match status" value="1"/>
</dbReference>
<dbReference type="RefSeq" id="WP_222976658.1">
    <property type="nucleotide sequence ID" value="NZ_JAINVZ010000005.1"/>
</dbReference>
<evidence type="ECO:0000256" key="3">
    <source>
        <dbReference type="ARBA" id="ARBA00022691"/>
    </source>
</evidence>
<dbReference type="PANTHER" id="PTHR43464">
    <property type="entry name" value="METHYLTRANSFERASE"/>
    <property type="match status" value="1"/>
</dbReference>
<evidence type="ECO:0000256" key="2">
    <source>
        <dbReference type="ARBA" id="ARBA00022679"/>
    </source>
</evidence>
<dbReference type="EMBL" id="JAINVZ010000005">
    <property type="protein sequence ID" value="MBY8885369.1"/>
    <property type="molecule type" value="Genomic_DNA"/>
</dbReference>
<evidence type="ECO:0000313" key="5">
    <source>
        <dbReference type="EMBL" id="MBY8885369.1"/>
    </source>
</evidence>
<dbReference type="InterPro" id="IPR029063">
    <property type="entry name" value="SAM-dependent_MTases_sf"/>
</dbReference>
<keyword evidence="6" id="KW-1185">Reference proteome</keyword>
<reference evidence="5 6" key="1">
    <citation type="submission" date="2021-08" db="EMBL/GenBank/DDBJ databases">
        <title>Streptomyces sp. PTM05 isolated from lichen.</title>
        <authorList>
            <person name="Somphong A."/>
            <person name="Phongsopitanun W."/>
            <person name="Tanasupawat S."/>
        </authorList>
    </citation>
    <scope>NUCLEOTIDE SEQUENCE [LARGE SCALE GENOMIC DNA]</scope>
    <source>
        <strain evidence="5 6">Ptm05</strain>
    </source>
</reference>
<proteinExistence type="predicted"/>
<dbReference type="Pfam" id="PF13649">
    <property type="entry name" value="Methyltransf_25"/>
    <property type="match status" value="1"/>
</dbReference>
<keyword evidence="1 5" id="KW-0489">Methyltransferase</keyword>
<protein>
    <submittedName>
        <fullName evidence="5">Class I SAM-dependent methyltransferase</fullName>
    </submittedName>
</protein>
<sequence length="252" mass="27558">MVNRSSAQRALSVGDLDFDAAYRGKPMTADSELSLGAVPWDIGGPQPVLVELEESGGFEGHVLDVGCGTGDNAVFLAERGHRVTGVDGSPHAIAQARQRAGEAGADVEFLVGDATRLDDVPHPFDTVLSSALYHCLPEDTRDDHVAALHRVCRPGARMHLFTFGVDLPDSYPMPTHIDQRELRLRLGESWTIDHIEPVRYATSFTPDALREVSTRLLDLAGGDSERARRVDHQVDAAGRIALRMWYVRAVRT</sequence>
<name>A0ABS7QQ97_9ACTN</name>
<evidence type="ECO:0000256" key="1">
    <source>
        <dbReference type="ARBA" id="ARBA00022603"/>
    </source>
</evidence>
<dbReference type="Proteomes" id="UP001198565">
    <property type="component" value="Unassembled WGS sequence"/>
</dbReference>
<keyword evidence="3" id="KW-0949">S-adenosyl-L-methionine</keyword>
<dbReference type="GO" id="GO:0008168">
    <property type="term" value="F:methyltransferase activity"/>
    <property type="evidence" value="ECO:0007669"/>
    <property type="project" value="UniProtKB-KW"/>
</dbReference>
<accession>A0ABS7QQ97</accession>
<gene>
    <name evidence="5" type="ORF">K7472_10975</name>
</gene>
<dbReference type="PANTHER" id="PTHR43464:SF19">
    <property type="entry name" value="UBIQUINONE BIOSYNTHESIS O-METHYLTRANSFERASE, MITOCHONDRIAL"/>
    <property type="match status" value="1"/>
</dbReference>
<dbReference type="Gene3D" id="3.40.50.150">
    <property type="entry name" value="Vaccinia Virus protein VP39"/>
    <property type="match status" value="1"/>
</dbReference>
<dbReference type="InterPro" id="IPR041698">
    <property type="entry name" value="Methyltransf_25"/>
</dbReference>
<dbReference type="CDD" id="cd02440">
    <property type="entry name" value="AdoMet_MTases"/>
    <property type="match status" value="1"/>
</dbReference>
<dbReference type="GO" id="GO:0032259">
    <property type="term" value="P:methylation"/>
    <property type="evidence" value="ECO:0007669"/>
    <property type="project" value="UniProtKB-KW"/>
</dbReference>
<evidence type="ECO:0000313" key="6">
    <source>
        <dbReference type="Proteomes" id="UP001198565"/>
    </source>
</evidence>
<keyword evidence="2" id="KW-0808">Transferase</keyword>
<comment type="caution">
    <text evidence="5">The sequence shown here is derived from an EMBL/GenBank/DDBJ whole genome shotgun (WGS) entry which is preliminary data.</text>
</comment>
<evidence type="ECO:0000259" key="4">
    <source>
        <dbReference type="Pfam" id="PF13649"/>
    </source>
</evidence>
<organism evidence="5 6">
    <name type="scientific">Streptantibioticus parmotrematis</name>
    <dbReference type="NCBI Taxonomy" id="2873249"/>
    <lineage>
        <taxon>Bacteria</taxon>
        <taxon>Bacillati</taxon>
        <taxon>Actinomycetota</taxon>
        <taxon>Actinomycetes</taxon>
        <taxon>Kitasatosporales</taxon>
        <taxon>Streptomycetaceae</taxon>
        <taxon>Streptantibioticus</taxon>
    </lineage>
</organism>